<evidence type="ECO:0000256" key="6">
    <source>
        <dbReference type="ARBA" id="ARBA00023170"/>
    </source>
</evidence>
<evidence type="ECO:0000256" key="5">
    <source>
        <dbReference type="ARBA" id="ARBA00023136"/>
    </source>
</evidence>
<dbReference type="InterPro" id="IPR032675">
    <property type="entry name" value="LRR_dom_sf"/>
</dbReference>
<keyword evidence="10" id="KW-1185">Reference proteome</keyword>
<keyword evidence="6" id="KW-0675">Receptor</keyword>
<sequence length="224" mass="25710">MQQFQARFLVDLGNYLVHFFLLDLSDDQFGGEIPSSLEFRSSAWVDFSSNFSEGSLPIWILQTSLFPIVRTCQAIISREKSRKRINRTYLGALNLSWKQLTGKILTRLEVYNGPIPSSNRFQTFNDPSTYEGNSQLCRSPIPTSCSSPEFKDGEVEDGDDGEMQWFYLGMDAGFSVGFWVVCGTLIMKKSWRRAYFQFVDKTKDKIFVAIAAVNVSRLRRWSTR</sequence>
<evidence type="ECO:0000256" key="2">
    <source>
        <dbReference type="ARBA" id="ARBA00022692"/>
    </source>
</evidence>
<comment type="subcellular location">
    <subcellularLocation>
        <location evidence="1">Membrane</location>
        <topology evidence="1">Single-pass type I membrane protein</topology>
    </subcellularLocation>
</comment>
<dbReference type="Gene3D" id="3.80.10.10">
    <property type="entry name" value="Ribonuclease Inhibitor"/>
    <property type="match status" value="1"/>
</dbReference>
<keyword evidence="7" id="KW-0325">Glycoprotein</keyword>
<dbReference type="PANTHER" id="PTHR48063">
    <property type="entry name" value="LRR RECEPTOR-LIKE KINASE"/>
    <property type="match status" value="1"/>
</dbReference>
<organism evidence="9 10">
    <name type="scientific">Salix brachista</name>
    <dbReference type="NCBI Taxonomy" id="2182728"/>
    <lineage>
        <taxon>Eukaryota</taxon>
        <taxon>Viridiplantae</taxon>
        <taxon>Streptophyta</taxon>
        <taxon>Embryophyta</taxon>
        <taxon>Tracheophyta</taxon>
        <taxon>Spermatophyta</taxon>
        <taxon>Magnoliopsida</taxon>
        <taxon>eudicotyledons</taxon>
        <taxon>Gunneridae</taxon>
        <taxon>Pentapetalae</taxon>
        <taxon>rosids</taxon>
        <taxon>fabids</taxon>
        <taxon>Malpighiales</taxon>
        <taxon>Salicaceae</taxon>
        <taxon>Saliceae</taxon>
        <taxon>Salix</taxon>
    </lineage>
</organism>
<dbReference type="GO" id="GO:0016020">
    <property type="term" value="C:membrane"/>
    <property type="evidence" value="ECO:0007669"/>
    <property type="project" value="UniProtKB-SubCell"/>
</dbReference>
<dbReference type="PANTHER" id="PTHR48063:SF29">
    <property type="entry name" value="LRR RECEPTOR-LIKE KINASE FAMILY PROTEIN"/>
    <property type="match status" value="1"/>
</dbReference>
<proteinExistence type="predicted"/>
<dbReference type="Proteomes" id="UP000326939">
    <property type="component" value="Chromosome 10"/>
</dbReference>
<evidence type="ECO:0000256" key="3">
    <source>
        <dbReference type="ARBA" id="ARBA00022729"/>
    </source>
</evidence>
<keyword evidence="4 8" id="KW-1133">Transmembrane helix</keyword>
<keyword evidence="3" id="KW-0732">Signal</keyword>
<dbReference type="InterPro" id="IPR046956">
    <property type="entry name" value="RLP23-like"/>
</dbReference>
<reference evidence="10" key="1">
    <citation type="journal article" date="2019" name="Gigascience">
        <title>De novo genome assembly of the endangered Acer yangbiense, a plant species with extremely small populations endemic to Yunnan Province, China.</title>
        <authorList>
            <person name="Yang J."/>
            <person name="Wariss H.M."/>
            <person name="Tao L."/>
            <person name="Zhang R."/>
            <person name="Yun Q."/>
            <person name="Hollingsworth P."/>
            <person name="Dao Z."/>
            <person name="Luo G."/>
            <person name="Guo H."/>
            <person name="Ma Y."/>
            <person name="Sun W."/>
        </authorList>
    </citation>
    <scope>NUCLEOTIDE SEQUENCE [LARGE SCALE GENOMIC DNA]</scope>
    <source>
        <strain evidence="10">cv. br00</strain>
    </source>
</reference>
<gene>
    <name evidence="9" type="ORF">DKX38_015284</name>
</gene>
<evidence type="ECO:0000256" key="1">
    <source>
        <dbReference type="ARBA" id="ARBA00004479"/>
    </source>
</evidence>
<protein>
    <submittedName>
        <fullName evidence="9">Uncharacterized protein</fullName>
    </submittedName>
</protein>
<feature type="transmembrane region" description="Helical" evidence="8">
    <location>
        <begin position="165"/>
        <end position="187"/>
    </location>
</feature>
<comment type="caution">
    <text evidence="9">The sequence shown here is derived from an EMBL/GenBank/DDBJ whole genome shotgun (WGS) entry which is preliminary data.</text>
</comment>
<dbReference type="AlphaFoldDB" id="A0A5N5L6L7"/>
<evidence type="ECO:0000256" key="8">
    <source>
        <dbReference type="SAM" id="Phobius"/>
    </source>
</evidence>
<dbReference type="EMBL" id="VDCV01000010">
    <property type="protein sequence ID" value="KAB5537751.1"/>
    <property type="molecule type" value="Genomic_DNA"/>
</dbReference>
<evidence type="ECO:0000313" key="9">
    <source>
        <dbReference type="EMBL" id="KAB5537751.1"/>
    </source>
</evidence>
<keyword evidence="5 8" id="KW-0472">Membrane</keyword>
<evidence type="ECO:0000313" key="10">
    <source>
        <dbReference type="Proteomes" id="UP000326939"/>
    </source>
</evidence>
<evidence type="ECO:0000256" key="4">
    <source>
        <dbReference type="ARBA" id="ARBA00022989"/>
    </source>
</evidence>
<keyword evidence="2 8" id="KW-0812">Transmembrane</keyword>
<evidence type="ECO:0000256" key="7">
    <source>
        <dbReference type="ARBA" id="ARBA00023180"/>
    </source>
</evidence>
<name>A0A5N5L6L7_9ROSI</name>
<accession>A0A5N5L6L7</accession>